<dbReference type="eggNOG" id="ENOG5032MQC">
    <property type="taxonomic scope" value="Bacteria"/>
</dbReference>
<evidence type="ECO:0000313" key="2">
    <source>
        <dbReference type="Proteomes" id="UP000182135"/>
    </source>
</evidence>
<dbReference type="EMBL" id="FOOE01000019">
    <property type="protein sequence ID" value="SFF99372.1"/>
    <property type="molecule type" value="Genomic_DNA"/>
</dbReference>
<sequence>MYNVIIGYNNFSEGLIQHLSKNENTIFIIDKKDKQDISIHCNKVIYNKLDITNIDTVVNYVNKHTIDNVYVWTEDDCLNLVLGENISKVKNTIVLFNSYIMKKLTNYQYKPVHLCEIIKDYLEGDNLLCIS</sequence>
<dbReference type="Gene3D" id="3.40.50.720">
    <property type="entry name" value="NAD(P)-binding Rossmann-like Domain"/>
    <property type="match status" value="1"/>
</dbReference>
<dbReference type="STRING" id="1529.SAMN04487885_11941"/>
<name>A0A1I2N6H8_9CLOT</name>
<gene>
    <name evidence="1" type="ORF">SAMN04487885_11941</name>
</gene>
<proteinExistence type="predicted"/>
<dbReference type="Proteomes" id="UP000182135">
    <property type="component" value="Unassembled WGS sequence"/>
</dbReference>
<keyword evidence="2" id="KW-1185">Reference proteome</keyword>
<reference evidence="1 2" key="1">
    <citation type="submission" date="2016-10" db="EMBL/GenBank/DDBJ databases">
        <authorList>
            <person name="de Groot N.N."/>
        </authorList>
    </citation>
    <scope>NUCLEOTIDE SEQUENCE [LARGE SCALE GENOMIC DNA]</scope>
    <source>
        <strain evidence="1 2">NLAE-zl-G419</strain>
    </source>
</reference>
<dbReference type="AlphaFoldDB" id="A0A1I2N6H8"/>
<accession>A0A1I2N6H8</accession>
<protein>
    <submittedName>
        <fullName evidence="1">TrkA-N domain-containing protein</fullName>
    </submittedName>
</protein>
<dbReference type="RefSeq" id="WP_027639070.1">
    <property type="nucleotide sequence ID" value="NZ_CABMJC010000010.1"/>
</dbReference>
<organism evidence="1 2">
    <name type="scientific">Clostridium cadaveris</name>
    <dbReference type="NCBI Taxonomy" id="1529"/>
    <lineage>
        <taxon>Bacteria</taxon>
        <taxon>Bacillati</taxon>
        <taxon>Bacillota</taxon>
        <taxon>Clostridia</taxon>
        <taxon>Eubacteriales</taxon>
        <taxon>Clostridiaceae</taxon>
        <taxon>Clostridium</taxon>
    </lineage>
</organism>
<evidence type="ECO:0000313" key="1">
    <source>
        <dbReference type="EMBL" id="SFF99372.1"/>
    </source>
</evidence>
<dbReference type="GeneID" id="90543627"/>